<protein>
    <recommendedName>
        <fullName evidence="4">DUF805 domain-containing protein</fullName>
    </recommendedName>
</protein>
<organism evidence="2 3">
    <name type="scientific">Mycobacteroides chelonae</name>
    <name type="common">Mycobacterium chelonae</name>
    <dbReference type="NCBI Taxonomy" id="1774"/>
    <lineage>
        <taxon>Bacteria</taxon>
        <taxon>Bacillati</taxon>
        <taxon>Actinomycetota</taxon>
        <taxon>Actinomycetes</taxon>
        <taxon>Mycobacteriales</taxon>
        <taxon>Mycobacteriaceae</taxon>
        <taxon>Mycobacteroides</taxon>
    </lineage>
</organism>
<gene>
    <name evidence="2" type="ORF">BKG82_18960</name>
</gene>
<dbReference type="AlphaFoldDB" id="A0A1S1LGL6"/>
<proteinExistence type="predicted"/>
<sequence length="135" mass="14661">MTLPLYGATFGQAVSRFFRNYANFSGRASKSEYWWPVLASLVAIFVFSMATSAIAAAAVSDSNLASGVAALVTIVFILAIALPSISVSVRRLHDANLSGWMYLLACIPILNYVAWIVIGVLSTNPEGARFDRPRW</sequence>
<keyword evidence="1" id="KW-1133">Transmembrane helix</keyword>
<feature type="transmembrane region" description="Helical" evidence="1">
    <location>
        <begin position="99"/>
        <end position="121"/>
    </location>
</feature>
<evidence type="ECO:0000256" key="1">
    <source>
        <dbReference type="SAM" id="Phobius"/>
    </source>
</evidence>
<dbReference type="GO" id="GO:0005886">
    <property type="term" value="C:plasma membrane"/>
    <property type="evidence" value="ECO:0007669"/>
    <property type="project" value="TreeGrafter"/>
</dbReference>
<evidence type="ECO:0000313" key="2">
    <source>
        <dbReference type="EMBL" id="OHU52366.1"/>
    </source>
</evidence>
<dbReference type="InterPro" id="IPR008523">
    <property type="entry name" value="DUF805"/>
</dbReference>
<dbReference type="PANTHER" id="PTHR34980:SF2">
    <property type="entry name" value="INNER MEMBRANE PROTEIN YHAH-RELATED"/>
    <property type="match status" value="1"/>
</dbReference>
<name>A0A1S1LGL6_MYCCH</name>
<dbReference type="Proteomes" id="UP000180043">
    <property type="component" value="Unassembled WGS sequence"/>
</dbReference>
<comment type="caution">
    <text evidence="2">The sequence shown here is derived from an EMBL/GenBank/DDBJ whole genome shotgun (WGS) entry which is preliminary data.</text>
</comment>
<dbReference type="EMBL" id="MLIQ01000021">
    <property type="protein sequence ID" value="OHU52366.1"/>
    <property type="molecule type" value="Genomic_DNA"/>
</dbReference>
<dbReference type="Pfam" id="PF05656">
    <property type="entry name" value="DUF805"/>
    <property type="match status" value="1"/>
</dbReference>
<keyword evidence="1" id="KW-0472">Membrane</keyword>
<dbReference type="PANTHER" id="PTHR34980">
    <property type="entry name" value="INNER MEMBRANE PROTEIN-RELATED-RELATED"/>
    <property type="match status" value="1"/>
</dbReference>
<evidence type="ECO:0008006" key="4">
    <source>
        <dbReference type="Google" id="ProtNLM"/>
    </source>
</evidence>
<feature type="transmembrane region" description="Helical" evidence="1">
    <location>
        <begin position="64"/>
        <end position="87"/>
    </location>
</feature>
<evidence type="ECO:0000313" key="3">
    <source>
        <dbReference type="Proteomes" id="UP000180043"/>
    </source>
</evidence>
<feature type="transmembrane region" description="Helical" evidence="1">
    <location>
        <begin position="33"/>
        <end position="58"/>
    </location>
</feature>
<accession>A0A1S1LGL6</accession>
<keyword evidence="1" id="KW-0812">Transmembrane</keyword>
<reference evidence="2 3" key="1">
    <citation type="submission" date="2016-10" db="EMBL/GenBank/DDBJ databases">
        <title>Evaluation of Human, Veterinary and Environmental Mycobacterium chelonae Isolates by Core Genome Phylogenomic Analysis, Targeted Gene Comparison, and Anti-microbial Susceptibility Patterns: A Tale of Mistaken Identities.</title>
        <authorList>
            <person name="Fogelson S.B."/>
            <person name="Camus A.C."/>
            <person name="Lorenz W."/>
            <person name="Vasireddy R."/>
            <person name="Vasireddy S."/>
            <person name="Smith T."/>
            <person name="Brown-Elliott B.A."/>
            <person name="Wallace R.J.Jr."/>
            <person name="Hasan N.A."/>
            <person name="Reischl U."/>
            <person name="Sanchez S."/>
        </authorList>
    </citation>
    <scope>NUCLEOTIDE SEQUENCE [LARGE SCALE GENOMIC DNA]</scope>
    <source>
        <strain evidence="2 3">15515</strain>
    </source>
</reference>